<dbReference type="Gene3D" id="1.10.510.10">
    <property type="entry name" value="Transferase(Phosphotransferase) domain 1"/>
    <property type="match status" value="1"/>
</dbReference>
<feature type="domain" description="Fungal-type protein kinase" evidence="2">
    <location>
        <begin position="73"/>
        <end position="502"/>
    </location>
</feature>
<keyword evidence="4" id="KW-1185">Reference proteome</keyword>
<dbReference type="InterPro" id="IPR011009">
    <property type="entry name" value="Kinase-like_dom_sf"/>
</dbReference>
<dbReference type="Proteomes" id="UP000814176">
    <property type="component" value="Unassembled WGS sequence"/>
</dbReference>
<evidence type="ECO:0000259" key="2">
    <source>
        <dbReference type="Pfam" id="PF17667"/>
    </source>
</evidence>
<evidence type="ECO:0000313" key="4">
    <source>
        <dbReference type="Proteomes" id="UP000814176"/>
    </source>
</evidence>
<dbReference type="InterPro" id="IPR040976">
    <property type="entry name" value="Pkinase_fungal"/>
</dbReference>
<dbReference type="PANTHER" id="PTHR38248">
    <property type="entry name" value="FUNK1 6"/>
    <property type="match status" value="1"/>
</dbReference>
<reference evidence="3 4" key="1">
    <citation type="journal article" date="2021" name="Environ. Microbiol.">
        <title>Gene family expansions and transcriptome signatures uncover fungal adaptations to wood decay.</title>
        <authorList>
            <person name="Hage H."/>
            <person name="Miyauchi S."/>
            <person name="Viragh M."/>
            <person name="Drula E."/>
            <person name="Min B."/>
            <person name="Chaduli D."/>
            <person name="Navarro D."/>
            <person name="Favel A."/>
            <person name="Norest M."/>
            <person name="Lesage-Meessen L."/>
            <person name="Balint B."/>
            <person name="Merenyi Z."/>
            <person name="de Eugenio L."/>
            <person name="Morin E."/>
            <person name="Martinez A.T."/>
            <person name="Baldrian P."/>
            <person name="Stursova M."/>
            <person name="Martinez M.J."/>
            <person name="Novotny C."/>
            <person name="Magnuson J.K."/>
            <person name="Spatafora J.W."/>
            <person name="Maurice S."/>
            <person name="Pangilinan J."/>
            <person name="Andreopoulos W."/>
            <person name="LaButti K."/>
            <person name="Hundley H."/>
            <person name="Na H."/>
            <person name="Kuo A."/>
            <person name="Barry K."/>
            <person name="Lipzen A."/>
            <person name="Henrissat B."/>
            <person name="Riley R."/>
            <person name="Ahrendt S."/>
            <person name="Nagy L.G."/>
            <person name="Grigoriev I.V."/>
            <person name="Martin F."/>
            <person name="Rosso M.N."/>
        </authorList>
    </citation>
    <scope>NUCLEOTIDE SEQUENCE [LARGE SCALE GENOMIC DNA]</scope>
    <source>
        <strain evidence="3 4">CIRM-BRFM 1785</strain>
    </source>
</reference>
<organism evidence="3 4">
    <name type="scientific">Rhodofomes roseus</name>
    <dbReference type="NCBI Taxonomy" id="34475"/>
    <lineage>
        <taxon>Eukaryota</taxon>
        <taxon>Fungi</taxon>
        <taxon>Dikarya</taxon>
        <taxon>Basidiomycota</taxon>
        <taxon>Agaricomycotina</taxon>
        <taxon>Agaricomycetes</taxon>
        <taxon>Polyporales</taxon>
        <taxon>Rhodofomes</taxon>
    </lineage>
</organism>
<dbReference type="Pfam" id="PF17667">
    <property type="entry name" value="Pkinase_fungal"/>
    <property type="match status" value="1"/>
</dbReference>
<proteinExistence type="predicted"/>
<evidence type="ECO:0000256" key="1">
    <source>
        <dbReference type="SAM" id="MobiDB-lite"/>
    </source>
</evidence>
<name>A0ABQ8K4D9_9APHY</name>
<dbReference type="RefSeq" id="XP_047774882.1">
    <property type="nucleotide sequence ID" value="XM_047921013.1"/>
</dbReference>
<dbReference type="EMBL" id="JADCUA010000024">
    <property type="protein sequence ID" value="KAH9831785.1"/>
    <property type="molecule type" value="Genomic_DNA"/>
</dbReference>
<dbReference type="SUPFAM" id="SSF56112">
    <property type="entry name" value="Protein kinase-like (PK-like)"/>
    <property type="match status" value="1"/>
</dbReference>
<feature type="region of interest" description="Disordered" evidence="1">
    <location>
        <begin position="307"/>
        <end position="330"/>
    </location>
</feature>
<dbReference type="PANTHER" id="PTHR38248:SF2">
    <property type="entry name" value="FUNK1 11"/>
    <property type="match status" value="1"/>
</dbReference>
<comment type="caution">
    <text evidence="3">The sequence shown here is derived from an EMBL/GenBank/DDBJ whole genome shotgun (WGS) entry which is preliminary data.</text>
</comment>
<protein>
    <recommendedName>
        <fullName evidence="2">Fungal-type protein kinase domain-containing protein</fullName>
    </recommendedName>
</protein>
<gene>
    <name evidence="3" type="ORF">C8Q71DRAFT_714969</name>
</gene>
<feature type="non-terminal residue" evidence="3">
    <location>
        <position position="599"/>
    </location>
</feature>
<evidence type="ECO:0000313" key="3">
    <source>
        <dbReference type="EMBL" id="KAH9831785.1"/>
    </source>
</evidence>
<sequence>MTTLALEHSYRPQVEVLAHLVTSFPPTVRPQFYNYGHSIMQFPFEPFVHEQHPTKLDVVASFPDVRPEFPISRWRDVALSFELRSEDAYDPMVKDAPTRSDTLTQLAKNARNIMLSQGRLYTFVVGIYGSLARIFRFDRSGAICSPKFEYKHRPELLHEFLWRLFHPIPPQSRIVGADPTTEMGTSADRMLVRALARDHDPGWAAMPKTRKEVRRIVVTDKGVETTYLACKLVFMNPELFSRATFVWEAFKLEEEDWNKGKRYIVKETWGEMGRQRELEFYEALRQVAECKPFFGVAAYVHGEDLGRRDKEEQRREAEANPRLRGRASRDMRTGHQTISVRYNLPQQMRPNERNHTRIVLETVGVPLAEFKSTKQLVMALRDAVEGHRQAYEAGVLHGDISEGNVMIAPRDAPFSGYIQDFDLSFSWKSFLQQRMDKVDLATWDEYCVQHGHEICEGEGPTNQSKQRVGTIFFMAVDILRAEITHEARHDLESFYWLLVFIVLRHTKHGHPLKEMAFGHLFCTQQMDQNALVKFCWLMLDPPLTVPGNEPLTRLLEMLRLACMRNVCRAGSDIIRSTHRGVLNIFDDVLAPGNVWPEDD</sequence>
<dbReference type="GeneID" id="72001745"/>
<accession>A0ABQ8K4D9</accession>